<dbReference type="PANTHER" id="PTHR30040:SF2">
    <property type="entry name" value="FAD:PROTEIN FMN TRANSFERASE"/>
    <property type="match status" value="1"/>
</dbReference>
<evidence type="ECO:0000256" key="4">
    <source>
        <dbReference type="ARBA" id="ARBA00022630"/>
    </source>
</evidence>
<accession>A0ABS8PN12</accession>
<keyword evidence="4 11" id="KW-0285">Flavoprotein</keyword>
<evidence type="ECO:0000256" key="8">
    <source>
        <dbReference type="ARBA" id="ARBA00022842"/>
    </source>
</evidence>
<evidence type="ECO:0000256" key="2">
    <source>
        <dbReference type="ARBA" id="ARBA00011955"/>
    </source>
</evidence>
<keyword evidence="7 11" id="KW-0274">FAD</keyword>
<dbReference type="Proteomes" id="UP001199816">
    <property type="component" value="Unassembled WGS sequence"/>
</dbReference>
<evidence type="ECO:0000256" key="6">
    <source>
        <dbReference type="ARBA" id="ARBA00022723"/>
    </source>
</evidence>
<gene>
    <name evidence="12" type="ORF">LQ567_05685</name>
</gene>
<reference evidence="12 13" key="1">
    <citation type="submission" date="2021-11" db="EMBL/GenBank/DDBJ databases">
        <title>Genomic of Niabella pedocola.</title>
        <authorList>
            <person name="Wu T."/>
        </authorList>
    </citation>
    <scope>NUCLEOTIDE SEQUENCE [LARGE SCALE GENOMIC DNA]</scope>
    <source>
        <strain evidence="12 13">JCM 31011</strain>
    </source>
</reference>
<evidence type="ECO:0000256" key="9">
    <source>
        <dbReference type="ARBA" id="ARBA00031306"/>
    </source>
</evidence>
<comment type="cofactor">
    <cofactor evidence="1">
        <name>Mg(2+)</name>
        <dbReference type="ChEBI" id="CHEBI:18420"/>
    </cofactor>
</comment>
<name>A0ABS8PN12_9BACT</name>
<keyword evidence="13" id="KW-1185">Reference proteome</keyword>
<evidence type="ECO:0000256" key="11">
    <source>
        <dbReference type="PIRNR" id="PIRNR006268"/>
    </source>
</evidence>
<sequence length="324" mass="35943">MAFKKSLPLKTFHINGFAQGTTYHITYYAPDSSLTREQTDSIFTAIDSSLSIYKPYSQITRFNKEKRGLVPDKHLKKVVIKALEVSWASAGIFDITVMPLVKLWGFGPDGRSKTEPTPQQVKAALAYVGYQKLYFKGDSLLKKDPRLTIDVNGIAQGYTVDVIAGFLEGKGVQHYLVEVGGEIRIKGRKQPSGERMKIGVESPSDKEDESEPVLIKTIFLDDGAVTTSGKYRNFYQNGNKKISHLIDPRTGYTLQNEMISVTIVAKDGITADAYDNVFMGLHLNEAFAFLKKHPGMEGYFIYTKANGTVADTASAGFEALKNRD</sequence>
<organism evidence="12 13">
    <name type="scientific">Niabella pedocola</name>
    <dbReference type="NCBI Taxonomy" id="1752077"/>
    <lineage>
        <taxon>Bacteria</taxon>
        <taxon>Pseudomonadati</taxon>
        <taxon>Bacteroidota</taxon>
        <taxon>Chitinophagia</taxon>
        <taxon>Chitinophagales</taxon>
        <taxon>Chitinophagaceae</taxon>
        <taxon>Niabella</taxon>
    </lineage>
</organism>
<keyword evidence="6 11" id="KW-0479">Metal-binding</keyword>
<evidence type="ECO:0000313" key="13">
    <source>
        <dbReference type="Proteomes" id="UP001199816"/>
    </source>
</evidence>
<evidence type="ECO:0000256" key="10">
    <source>
        <dbReference type="ARBA" id="ARBA00048540"/>
    </source>
</evidence>
<dbReference type="EC" id="2.7.1.180" evidence="2 11"/>
<dbReference type="Pfam" id="PF02424">
    <property type="entry name" value="ApbE"/>
    <property type="match status" value="1"/>
</dbReference>
<protein>
    <recommendedName>
        <fullName evidence="3 11">FAD:protein FMN transferase</fullName>
        <ecNumber evidence="2 11">2.7.1.180</ecNumber>
    </recommendedName>
    <alternativeName>
        <fullName evidence="9 11">Flavin transferase</fullName>
    </alternativeName>
</protein>
<evidence type="ECO:0000256" key="7">
    <source>
        <dbReference type="ARBA" id="ARBA00022827"/>
    </source>
</evidence>
<dbReference type="GO" id="GO:0016740">
    <property type="term" value="F:transferase activity"/>
    <property type="evidence" value="ECO:0007669"/>
    <property type="project" value="UniProtKB-KW"/>
</dbReference>
<dbReference type="RefSeq" id="WP_231003148.1">
    <property type="nucleotide sequence ID" value="NZ_JAJNEC010000004.1"/>
</dbReference>
<keyword evidence="8 11" id="KW-0460">Magnesium</keyword>
<dbReference type="PIRSF" id="PIRSF006268">
    <property type="entry name" value="ApbE"/>
    <property type="match status" value="1"/>
</dbReference>
<dbReference type="InterPro" id="IPR003374">
    <property type="entry name" value="ApbE-like_sf"/>
</dbReference>
<comment type="catalytic activity">
    <reaction evidence="10 11">
        <text>L-threonyl-[protein] + FAD = FMN-L-threonyl-[protein] + AMP + H(+)</text>
        <dbReference type="Rhea" id="RHEA:36847"/>
        <dbReference type="Rhea" id="RHEA-COMP:11060"/>
        <dbReference type="Rhea" id="RHEA-COMP:11061"/>
        <dbReference type="ChEBI" id="CHEBI:15378"/>
        <dbReference type="ChEBI" id="CHEBI:30013"/>
        <dbReference type="ChEBI" id="CHEBI:57692"/>
        <dbReference type="ChEBI" id="CHEBI:74257"/>
        <dbReference type="ChEBI" id="CHEBI:456215"/>
        <dbReference type="EC" id="2.7.1.180"/>
    </reaction>
</comment>
<comment type="caution">
    <text evidence="12">The sequence shown here is derived from an EMBL/GenBank/DDBJ whole genome shotgun (WGS) entry which is preliminary data.</text>
</comment>
<dbReference type="EMBL" id="JAJNEC010000004">
    <property type="protein sequence ID" value="MCD2422245.1"/>
    <property type="molecule type" value="Genomic_DNA"/>
</dbReference>
<evidence type="ECO:0000256" key="5">
    <source>
        <dbReference type="ARBA" id="ARBA00022679"/>
    </source>
</evidence>
<dbReference type="InterPro" id="IPR024932">
    <property type="entry name" value="ApbE"/>
</dbReference>
<keyword evidence="5 11" id="KW-0808">Transferase</keyword>
<comment type="similarity">
    <text evidence="11">Belongs to the ApbE family.</text>
</comment>
<dbReference type="PANTHER" id="PTHR30040">
    <property type="entry name" value="THIAMINE BIOSYNTHESIS LIPOPROTEIN APBE"/>
    <property type="match status" value="1"/>
</dbReference>
<proteinExistence type="inferred from homology"/>
<evidence type="ECO:0000256" key="3">
    <source>
        <dbReference type="ARBA" id="ARBA00016337"/>
    </source>
</evidence>
<dbReference type="SUPFAM" id="SSF143631">
    <property type="entry name" value="ApbE-like"/>
    <property type="match status" value="1"/>
</dbReference>
<evidence type="ECO:0000256" key="1">
    <source>
        <dbReference type="ARBA" id="ARBA00001946"/>
    </source>
</evidence>
<dbReference type="Gene3D" id="3.10.520.10">
    <property type="entry name" value="ApbE-like domains"/>
    <property type="match status" value="1"/>
</dbReference>
<evidence type="ECO:0000313" key="12">
    <source>
        <dbReference type="EMBL" id="MCD2422245.1"/>
    </source>
</evidence>